<reference evidence="2 3" key="1">
    <citation type="submission" date="2008-12" db="EMBL/GenBank/DDBJ databases">
        <authorList>
            <person name="Fulton L."/>
            <person name="Clifton S."/>
            <person name="Fulton B."/>
            <person name="Xu J."/>
            <person name="Minx P."/>
            <person name="Pepin K.H."/>
            <person name="Johnson M."/>
            <person name="Bhonagiri V."/>
            <person name="Nash W.E."/>
            <person name="Mardis E.R."/>
            <person name="Wilson R.K."/>
        </authorList>
    </citation>
    <scope>NUCLEOTIDE SEQUENCE [LARGE SCALE GENOMIC DNA]</scope>
    <source>
        <strain evidence="2 3">DSM 12042</strain>
    </source>
</reference>
<dbReference type="HOGENOM" id="CLU_3136517_0_0_9"/>
<evidence type="ECO:0000313" key="3">
    <source>
        <dbReference type="Proteomes" id="UP000005950"/>
    </source>
</evidence>
<dbReference type="Proteomes" id="UP000005950">
    <property type="component" value="Unassembled WGS sequence"/>
</dbReference>
<feature type="transmembrane region" description="Helical" evidence="1">
    <location>
        <begin position="12"/>
        <end position="40"/>
    </location>
</feature>
<dbReference type="STRING" id="545696.HOLDEFILI_02552"/>
<sequence length="49" mass="5688">MFSPLFKGFLIFYPSLCFSTFPLFLNLFILSDILISIFSFNYNHLASLS</sequence>
<reference evidence="2 3" key="2">
    <citation type="submission" date="2009-02" db="EMBL/GenBank/DDBJ databases">
        <title>Draft genome sequence of Holdemania filiformis DSM 12042.</title>
        <authorList>
            <person name="Sudarsanam P."/>
            <person name="Ley R."/>
            <person name="Guruge J."/>
            <person name="Turnbaugh P.J."/>
            <person name="Mahowald M."/>
            <person name="Liep D."/>
            <person name="Gordon J."/>
        </authorList>
    </citation>
    <scope>NUCLEOTIDE SEQUENCE [LARGE SCALE GENOMIC DNA]</scope>
    <source>
        <strain evidence="2 3">DSM 12042</strain>
    </source>
</reference>
<proteinExistence type="predicted"/>
<evidence type="ECO:0000256" key="1">
    <source>
        <dbReference type="SAM" id="Phobius"/>
    </source>
</evidence>
<gene>
    <name evidence="2" type="ORF">HOLDEFILI_02552</name>
</gene>
<dbReference type="EMBL" id="ACCF01000148">
    <property type="protein sequence ID" value="EEF67283.1"/>
    <property type="molecule type" value="Genomic_DNA"/>
</dbReference>
<name>B9Y9P5_9FIRM</name>
<dbReference type="AlphaFoldDB" id="B9Y9P5"/>
<protein>
    <submittedName>
        <fullName evidence="2">Uncharacterized protein</fullName>
    </submittedName>
</protein>
<keyword evidence="1" id="KW-0812">Transmembrane</keyword>
<keyword evidence="1" id="KW-1133">Transmembrane helix</keyword>
<keyword evidence="1" id="KW-0472">Membrane</keyword>
<accession>B9Y9P5</accession>
<organism evidence="2 3">
    <name type="scientific">Holdemania filiformis DSM 12042</name>
    <dbReference type="NCBI Taxonomy" id="545696"/>
    <lineage>
        <taxon>Bacteria</taxon>
        <taxon>Bacillati</taxon>
        <taxon>Bacillota</taxon>
        <taxon>Erysipelotrichia</taxon>
        <taxon>Erysipelotrichales</taxon>
        <taxon>Erysipelotrichaceae</taxon>
        <taxon>Holdemania</taxon>
    </lineage>
</organism>
<evidence type="ECO:0000313" key="2">
    <source>
        <dbReference type="EMBL" id="EEF67283.1"/>
    </source>
</evidence>
<comment type="caution">
    <text evidence="2">The sequence shown here is derived from an EMBL/GenBank/DDBJ whole genome shotgun (WGS) entry which is preliminary data.</text>
</comment>